<dbReference type="AlphaFoldDB" id="Q0UWF9"/>
<evidence type="ECO:0000313" key="2">
    <source>
        <dbReference type="EMBL" id="EAT89110.1"/>
    </source>
</evidence>
<dbReference type="EMBL" id="CH445329">
    <property type="protein sequence ID" value="EAT89110.1"/>
    <property type="molecule type" value="Genomic_DNA"/>
</dbReference>
<evidence type="ECO:0000256" key="1">
    <source>
        <dbReference type="SAM" id="MobiDB-lite"/>
    </source>
</evidence>
<dbReference type="InParanoid" id="Q0UWF9"/>
<evidence type="ECO:0000313" key="3">
    <source>
        <dbReference type="Proteomes" id="UP000001055"/>
    </source>
</evidence>
<organism evidence="2 3">
    <name type="scientific">Phaeosphaeria nodorum (strain SN15 / ATCC MYA-4574 / FGSC 10173)</name>
    <name type="common">Glume blotch fungus</name>
    <name type="synonym">Parastagonospora nodorum</name>
    <dbReference type="NCBI Taxonomy" id="321614"/>
    <lineage>
        <taxon>Eukaryota</taxon>
        <taxon>Fungi</taxon>
        <taxon>Dikarya</taxon>
        <taxon>Ascomycota</taxon>
        <taxon>Pezizomycotina</taxon>
        <taxon>Dothideomycetes</taxon>
        <taxon>Pleosporomycetidae</taxon>
        <taxon>Pleosporales</taxon>
        <taxon>Pleosporineae</taxon>
        <taxon>Phaeosphaeriaceae</taxon>
        <taxon>Parastagonospora</taxon>
    </lineage>
</organism>
<accession>Q0UWF9</accession>
<dbReference type="Proteomes" id="UP000001055">
    <property type="component" value="Unassembled WGS sequence"/>
</dbReference>
<dbReference type="KEGG" id="pno:SNOG_03905"/>
<reference evidence="3" key="1">
    <citation type="journal article" date="2007" name="Plant Cell">
        <title>Dothideomycete-plant interactions illuminated by genome sequencing and EST analysis of the wheat pathogen Stagonospora nodorum.</title>
        <authorList>
            <person name="Hane J.K."/>
            <person name="Lowe R.G."/>
            <person name="Solomon P.S."/>
            <person name="Tan K.C."/>
            <person name="Schoch C.L."/>
            <person name="Spatafora J.W."/>
            <person name="Crous P.W."/>
            <person name="Kodira C."/>
            <person name="Birren B.W."/>
            <person name="Galagan J.E."/>
            <person name="Torriani S.F."/>
            <person name="McDonald B.A."/>
            <person name="Oliver R.P."/>
        </authorList>
    </citation>
    <scope>NUCLEOTIDE SEQUENCE [LARGE SCALE GENOMIC DNA]</scope>
    <source>
        <strain evidence="3">SN15 / ATCC MYA-4574 / FGSC 10173</strain>
    </source>
</reference>
<dbReference type="RefSeq" id="XP_001794450.1">
    <property type="nucleotide sequence ID" value="XM_001794398.1"/>
</dbReference>
<name>Q0UWF9_PHANO</name>
<protein>
    <submittedName>
        <fullName evidence="2">Uncharacterized protein</fullName>
    </submittedName>
</protein>
<dbReference type="GeneID" id="5971313"/>
<proteinExistence type="predicted"/>
<gene>
    <name evidence="2" type="ORF">SNOG_03905</name>
</gene>
<feature type="region of interest" description="Disordered" evidence="1">
    <location>
        <begin position="21"/>
        <end position="40"/>
    </location>
</feature>
<sequence length="112" mass="12105">MAEKCGRRRAVVATWEGLAGNADLRPRNTTPGGRTDVQEQCGCDTGSAQDETMLLASPEADKAAPRATPILAAKSMLKEPWSRIRPLVQKGSCNCARTMRNAEDSSRFVQKG</sequence>